<feature type="domain" description="Peptidase S8/S53" evidence="2">
    <location>
        <begin position="271"/>
        <end position="599"/>
    </location>
</feature>
<evidence type="ECO:0000259" key="2">
    <source>
        <dbReference type="Pfam" id="PF00082"/>
    </source>
</evidence>
<dbReference type="InterPro" id="IPR034074">
    <property type="entry name" value="Y4bN_pept_dom"/>
</dbReference>
<dbReference type="Pfam" id="PF00082">
    <property type="entry name" value="Peptidase_S8"/>
    <property type="match status" value="1"/>
</dbReference>
<dbReference type="CDD" id="cd04847">
    <property type="entry name" value="Peptidases_S8_Subtilisin_like_2"/>
    <property type="match status" value="1"/>
</dbReference>
<dbReference type="InterPro" id="IPR023827">
    <property type="entry name" value="Peptidase_S8_Asp-AS"/>
</dbReference>
<dbReference type="EMBL" id="JAESVD010000007">
    <property type="protein sequence ID" value="MBL4914106.1"/>
    <property type="molecule type" value="Genomic_DNA"/>
</dbReference>
<accession>A0ABS1T3Q0</accession>
<dbReference type="InterPro" id="IPR036852">
    <property type="entry name" value="Peptidase_S8/S53_dom_sf"/>
</dbReference>
<reference evidence="3 4" key="1">
    <citation type="submission" date="2021-01" db="EMBL/GenBank/DDBJ databases">
        <title>Genome sequence of Shewanella schlegeliana JCM 11561.</title>
        <authorList>
            <person name="Zhang H."/>
            <person name="Li C."/>
        </authorList>
    </citation>
    <scope>NUCLEOTIDE SEQUENCE [LARGE SCALE GENOMIC DNA]</scope>
    <source>
        <strain evidence="3 4">JCM 11561</strain>
    </source>
</reference>
<dbReference type="InterPro" id="IPR000209">
    <property type="entry name" value="Peptidase_S8/S53_dom"/>
</dbReference>
<organism evidence="3 4">
    <name type="scientific">Shewanella schlegeliana</name>
    <dbReference type="NCBI Taxonomy" id="190308"/>
    <lineage>
        <taxon>Bacteria</taxon>
        <taxon>Pseudomonadati</taxon>
        <taxon>Pseudomonadota</taxon>
        <taxon>Gammaproteobacteria</taxon>
        <taxon>Alteromonadales</taxon>
        <taxon>Shewanellaceae</taxon>
        <taxon>Shewanella</taxon>
    </lineage>
</organism>
<keyword evidence="4" id="KW-1185">Reference proteome</keyword>
<dbReference type="PROSITE" id="PS00136">
    <property type="entry name" value="SUBTILASE_ASP"/>
    <property type="match status" value="1"/>
</dbReference>
<dbReference type="SUPFAM" id="SSF52743">
    <property type="entry name" value="Subtilisin-like"/>
    <property type="match status" value="1"/>
</dbReference>
<protein>
    <submittedName>
        <fullName evidence="3">S8 family peptidase</fullName>
    </submittedName>
</protein>
<name>A0ABS1T3Q0_9GAMM</name>
<evidence type="ECO:0000313" key="3">
    <source>
        <dbReference type="EMBL" id="MBL4914106.1"/>
    </source>
</evidence>
<evidence type="ECO:0000313" key="4">
    <source>
        <dbReference type="Proteomes" id="UP000604898"/>
    </source>
</evidence>
<keyword evidence="1" id="KW-0378">Hydrolase</keyword>
<comment type="caution">
    <text evidence="3">The sequence shown here is derived from an EMBL/GenBank/DDBJ whole genome shotgun (WGS) entry which is preliminary data.</text>
</comment>
<dbReference type="RefSeq" id="WP_202722365.1">
    <property type="nucleotide sequence ID" value="NZ_BPEX01000053.1"/>
</dbReference>
<dbReference type="Gene3D" id="3.40.50.200">
    <property type="entry name" value="Peptidase S8/S53 domain"/>
    <property type="match status" value="1"/>
</dbReference>
<gene>
    <name evidence="3" type="ORF">JMA39_13365</name>
</gene>
<sequence>MKKHFKISPSKSLLSYRSIPMVVRTRDTNIDRAEHFSSIRASFDRAVSVGRNNIAFAQSRLEARDVPNTVLLSISESAANPNRLKIESLDNNNIELLSVNTVDGLCTANVAIPLERIERFSNTINQYGHENTSSGNAKNKPLIESISEIRSTSIRDLWFSNDPIPDESEVRTYELWFTSKNLDFDDIEVKLATAANISNLTIRNGRITFKDRLVKLVSASLEQLNTFQVLTNLIVEVRPATTVCSEYINMSPSEQRAWSEGLTLTRSPNAVPICILDSGVNIGHPLLSPISDSEVQVQYDPSWSAGDQLGHGTWMAGTSIYGDLKHQLTNMEVEITGKVESGKIISGINVNDPELYGLITSHVVYSVDSMSPSDKRIYTLAVTADYTLLGAPSSWSATIDELASETPDDPTTRLFVVSAGNFILNSARDIPTTNQNSSVQDPANAYNALTVGYWCSEGLLNQSGYELFAELTDIGPTSTSSHSWHRGSPLKPEVIFEGGNFGYDTGSEFTSEFEDLSILTTSHDFSNGDYLTYFGETSAATALASHFISKVWAKYPDYSPETIRGLVIHSAEWPEKLLSRFAPLRTKPDVESLLRLGGYGYPNLTKALSSGDRNVNLVIEDSIQPYTSDGKLNEMALYALPWPSNELSKLENEVVKLRVTLSYFIEPNPGERGWSNKYKYCSHGLRFELNSAEEDQDEFSYRINQQYRIDNPDTPRTDSDSSKWLLGQKLRSHGSIHSDIWEGTGRELAEKKFLAVYPVAGWWKELRTENRQSSVAKYSLIVSIESSSNNLDIYNEIENLIELEIPIETTVTI</sequence>
<dbReference type="Proteomes" id="UP000604898">
    <property type="component" value="Unassembled WGS sequence"/>
</dbReference>
<evidence type="ECO:0000256" key="1">
    <source>
        <dbReference type="ARBA" id="ARBA00022801"/>
    </source>
</evidence>
<proteinExistence type="predicted"/>